<keyword evidence="4" id="KW-1185">Reference proteome</keyword>
<accession>A0A5B0Q7J2</accession>
<evidence type="ECO:0000313" key="3">
    <source>
        <dbReference type="EMBL" id="KAA1109082.1"/>
    </source>
</evidence>
<proteinExistence type="predicted"/>
<name>A0A5B0Q7J2_PUCGR</name>
<reference evidence="3 4" key="1">
    <citation type="submission" date="2019-05" db="EMBL/GenBank/DDBJ databases">
        <title>Emergence of the Ug99 lineage of the wheat stem rust pathogen through somatic hybridization.</title>
        <authorList>
            <person name="Li F."/>
            <person name="Upadhyaya N.M."/>
            <person name="Sperschneider J."/>
            <person name="Matny O."/>
            <person name="Nguyen-Phuc H."/>
            <person name="Mago R."/>
            <person name="Raley C."/>
            <person name="Miller M.E."/>
            <person name="Silverstein K.A.T."/>
            <person name="Henningsen E."/>
            <person name="Hirsch C.D."/>
            <person name="Visser B."/>
            <person name="Pretorius Z.A."/>
            <person name="Steffenson B.J."/>
            <person name="Schwessinger B."/>
            <person name="Dodds P.N."/>
            <person name="Figueroa M."/>
        </authorList>
    </citation>
    <scope>NUCLEOTIDE SEQUENCE [LARGE SCALE GENOMIC DNA]</scope>
    <source>
        <strain evidence="3">21-0</strain>
    </source>
</reference>
<comment type="caution">
    <text evidence="3">The sequence shown here is derived from an EMBL/GenBank/DDBJ whole genome shotgun (WGS) entry which is preliminary data.</text>
</comment>
<evidence type="ECO:0000313" key="4">
    <source>
        <dbReference type="Proteomes" id="UP000324748"/>
    </source>
</evidence>
<dbReference type="EMBL" id="VSWC01000028">
    <property type="protein sequence ID" value="KAA1109082.1"/>
    <property type="molecule type" value="Genomic_DNA"/>
</dbReference>
<feature type="region of interest" description="Disordered" evidence="1">
    <location>
        <begin position="87"/>
        <end position="113"/>
    </location>
</feature>
<dbReference type="Proteomes" id="UP000324748">
    <property type="component" value="Unassembled WGS sequence"/>
</dbReference>
<evidence type="ECO:0000256" key="1">
    <source>
        <dbReference type="SAM" id="MobiDB-lite"/>
    </source>
</evidence>
<feature type="chain" id="PRO_5022822339" evidence="2">
    <location>
        <begin position="26"/>
        <end position="113"/>
    </location>
</feature>
<protein>
    <submittedName>
        <fullName evidence="3">Uncharacterized protein</fullName>
    </submittedName>
</protein>
<organism evidence="3 4">
    <name type="scientific">Puccinia graminis f. sp. tritici</name>
    <dbReference type="NCBI Taxonomy" id="56615"/>
    <lineage>
        <taxon>Eukaryota</taxon>
        <taxon>Fungi</taxon>
        <taxon>Dikarya</taxon>
        <taxon>Basidiomycota</taxon>
        <taxon>Pucciniomycotina</taxon>
        <taxon>Pucciniomycetes</taxon>
        <taxon>Pucciniales</taxon>
        <taxon>Pucciniaceae</taxon>
        <taxon>Puccinia</taxon>
    </lineage>
</organism>
<keyword evidence="2" id="KW-0732">Signal</keyword>
<feature type="signal peptide" evidence="2">
    <location>
        <begin position="1"/>
        <end position="25"/>
    </location>
</feature>
<evidence type="ECO:0000256" key="2">
    <source>
        <dbReference type="SAM" id="SignalP"/>
    </source>
</evidence>
<gene>
    <name evidence="3" type="ORF">PGT21_032819</name>
</gene>
<sequence length="113" mass="12400">MVAVLGTLGAFAASFGIFALDEADGIVEDECFGLEVEVLDCGKVRLIGWEGSEATMKWMQCVHQYQITSGAYCITLEQCQCYRQAPPEPQLSHSQRTGLGQGRVTPTPKRLPY</sequence>
<dbReference type="AlphaFoldDB" id="A0A5B0Q7J2"/>